<comment type="caution">
    <text evidence="1">The sequence shown here is derived from an EMBL/GenBank/DDBJ whole genome shotgun (WGS) entry which is preliminary data.</text>
</comment>
<name>C9LIQ6_9BACT</name>
<reference evidence="1" key="1">
    <citation type="submission" date="2009-09" db="EMBL/GenBank/DDBJ databases">
        <authorList>
            <person name="Weinstock G."/>
            <person name="Sodergren E."/>
            <person name="Clifton S."/>
            <person name="Fulton L."/>
            <person name="Fulton B."/>
            <person name="Courtney L."/>
            <person name="Fronick C."/>
            <person name="Harrison M."/>
            <person name="Strong C."/>
            <person name="Farmer C."/>
            <person name="Delahaunty K."/>
            <person name="Markovic C."/>
            <person name="Hall O."/>
            <person name="Minx P."/>
            <person name="Tomlinson C."/>
            <person name="Mitreva M."/>
            <person name="Nelson J."/>
            <person name="Hou S."/>
            <person name="Wollam A."/>
            <person name="Pepin K.H."/>
            <person name="Johnson M."/>
            <person name="Bhonagiri V."/>
            <person name="Nash W.E."/>
            <person name="Warren W."/>
            <person name="Chinwalla A."/>
            <person name="Mardis E.R."/>
            <person name="Wilson R.K."/>
        </authorList>
    </citation>
    <scope>NUCLEOTIDE SEQUENCE [LARGE SCALE GENOMIC DNA]</scope>
    <source>
        <strain evidence="1">ATCC 51259</strain>
    </source>
</reference>
<sequence length="145" mass="16108">MQLKISLVHCLLGPNYRLLGGNYGLVAANYRLASANHKMIRCGKGEMRLARAFVGDFNPLSATGLKLIRPCSKFIRQAAKGIYAKFPPFANLWSAIYIMCIGFRCLRRRIGGEAAHTYTKPASSCDKRVPLRLMGGLIRYLADLT</sequence>
<evidence type="ECO:0000313" key="1">
    <source>
        <dbReference type="EMBL" id="EEX70873.1"/>
    </source>
</evidence>
<evidence type="ECO:0000313" key="2">
    <source>
        <dbReference type="Proteomes" id="UP000003460"/>
    </source>
</evidence>
<protein>
    <submittedName>
        <fullName evidence="1">Uncharacterized protein</fullName>
    </submittedName>
</protein>
<accession>C9LIQ6</accession>
<dbReference type="AlphaFoldDB" id="C9LIQ6"/>
<organism evidence="1 2">
    <name type="scientific">Alloprevotella tannerae ATCC 51259</name>
    <dbReference type="NCBI Taxonomy" id="626522"/>
    <lineage>
        <taxon>Bacteria</taxon>
        <taxon>Pseudomonadati</taxon>
        <taxon>Bacteroidota</taxon>
        <taxon>Bacteroidia</taxon>
        <taxon>Bacteroidales</taxon>
        <taxon>Prevotellaceae</taxon>
        <taxon>Alloprevotella</taxon>
    </lineage>
</organism>
<proteinExistence type="predicted"/>
<dbReference type="EMBL" id="ACIJ02000023">
    <property type="protein sequence ID" value="EEX70873.1"/>
    <property type="molecule type" value="Genomic_DNA"/>
</dbReference>
<dbReference type="Proteomes" id="UP000003460">
    <property type="component" value="Unassembled WGS sequence"/>
</dbReference>
<gene>
    <name evidence="1" type="ORF">GCWU000325_02115</name>
</gene>
<dbReference type="STRING" id="626522.GCWU000325_02115"/>
<dbReference type="HOGENOM" id="CLU_1785158_0_0_10"/>
<keyword evidence="2" id="KW-1185">Reference proteome</keyword>